<evidence type="ECO:0000313" key="4">
    <source>
        <dbReference type="Proteomes" id="UP000681967"/>
    </source>
</evidence>
<protein>
    <submittedName>
        <fullName evidence="2">Uncharacterized protein</fullName>
    </submittedName>
</protein>
<dbReference type="Proteomes" id="UP000681967">
    <property type="component" value="Unassembled WGS sequence"/>
</dbReference>
<dbReference type="AlphaFoldDB" id="A0A8S3GJC9"/>
<feature type="non-terminal residue" evidence="2">
    <location>
        <position position="1"/>
    </location>
</feature>
<accession>A0A8S3GJC9</accession>
<comment type="caution">
    <text evidence="2">The sequence shown here is derived from an EMBL/GenBank/DDBJ whole genome shotgun (WGS) entry which is preliminary data.</text>
</comment>
<evidence type="ECO:0000313" key="2">
    <source>
        <dbReference type="EMBL" id="CAF5164507.1"/>
    </source>
</evidence>
<name>A0A8S3GJC9_9BILA</name>
<sequence>ETNEAGAPASKDWAQQVDEAEKQMTLDEYKKQVEAKKRAYQEKVPQFNTRVAGEGEDPKSWQKFEQEYRKKNDEDEYDEDEEEEEENESGEENEEEQASGKKKIITIPLRFKPIEVPRGAA</sequence>
<feature type="region of interest" description="Disordered" evidence="1">
    <location>
        <begin position="45"/>
        <end position="104"/>
    </location>
</feature>
<feature type="compositionally biased region" description="Basic and acidic residues" evidence="1">
    <location>
        <begin position="56"/>
        <end position="73"/>
    </location>
</feature>
<proteinExistence type="predicted"/>
<dbReference type="Proteomes" id="UP000681720">
    <property type="component" value="Unassembled WGS sequence"/>
</dbReference>
<organism evidence="2 4">
    <name type="scientific">Rotaria magnacalcarata</name>
    <dbReference type="NCBI Taxonomy" id="392030"/>
    <lineage>
        <taxon>Eukaryota</taxon>
        <taxon>Metazoa</taxon>
        <taxon>Spiralia</taxon>
        <taxon>Gnathifera</taxon>
        <taxon>Rotifera</taxon>
        <taxon>Eurotatoria</taxon>
        <taxon>Bdelloidea</taxon>
        <taxon>Philodinida</taxon>
        <taxon>Philodinidae</taxon>
        <taxon>Rotaria</taxon>
    </lineage>
</organism>
<gene>
    <name evidence="2" type="ORF">BYL167_LOCUS75528</name>
    <name evidence="3" type="ORF">GIL414_LOCUS87050</name>
</gene>
<feature type="compositionally biased region" description="Acidic residues" evidence="1">
    <location>
        <begin position="74"/>
        <end position="97"/>
    </location>
</feature>
<evidence type="ECO:0000256" key="1">
    <source>
        <dbReference type="SAM" id="MobiDB-lite"/>
    </source>
</evidence>
<reference evidence="2" key="1">
    <citation type="submission" date="2021-02" db="EMBL/GenBank/DDBJ databases">
        <authorList>
            <person name="Nowell W R."/>
        </authorList>
    </citation>
    <scope>NUCLEOTIDE SEQUENCE</scope>
</reference>
<evidence type="ECO:0000313" key="3">
    <source>
        <dbReference type="EMBL" id="CAF5226312.1"/>
    </source>
</evidence>
<dbReference type="EMBL" id="CAJOBJ010377960">
    <property type="protein sequence ID" value="CAF5226312.1"/>
    <property type="molecule type" value="Genomic_DNA"/>
</dbReference>
<dbReference type="EMBL" id="CAJOBH010270548">
    <property type="protein sequence ID" value="CAF5164507.1"/>
    <property type="molecule type" value="Genomic_DNA"/>
</dbReference>
<feature type="non-terminal residue" evidence="2">
    <location>
        <position position="121"/>
    </location>
</feature>